<evidence type="ECO:0000256" key="1">
    <source>
        <dbReference type="SAM" id="Coils"/>
    </source>
</evidence>
<proteinExistence type="predicted"/>
<evidence type="ECO:0000256" key="2">
    <source>
        <dbReference type="SAM" id="MobiDB-lite"/>
    </source>
</evidence>
<accession>A0A6A6F356</accession>
<evidence type="ECO:0000313" key="3">
    <source>
        <dbReference type="EMBL" id="KAF2207589.1"/>
    </source>
</evidence>
<keyword evidence="1" id="KW-0175">Coiled coil</keyword>
<dbReference type="Proteomes" id="UP000799539">
    <property type="component" value="Unassembled WGS sequence"/>
</dbReference>
<evidence type="ECO:0000313" key="4">
    <source>
        <dbReference type="Proteomes" id="UP000799539"/>
    </source>
</evidence>
<dbReference type="OrthoDB" id="3650800at2759"/>
<dbReference type="EMBL" id="ML992702">
    <property type="protein sequence ID" value="KAF2207589.1"/>
    <property type="molecule type" value="Genomic_DNA"/>
</dbReference>
<feature type="coiled-coil region" evidence="1">
    <location>
        <begin position="287"/>
        <end position="326"/>
    </location>
</feature>
<keyword evidence="4" id="KW-1185">Reference proteome</keyword>
<name>A0A6A6F356_9PEZI</name>
<gene>
    <name evidence="3" type="ORF">CERZMDRAFT_102269</name>
</gene>
<feature type="region of interest" description="Disordered" evidence="2">
    <location>
        <begin position="165"/>
        <end position="191"/>
    </location>
</feature>
<organism evidence="3 4">
    <name type="scientific">Cercospora zeae-maydis SCOH1-5</name>
    <dbReference type="NCBI Taxonomy" id="717836"/>
    <lineage>
        <taxon>Eukaryota</taxon>
        <taxon>Fungi</taxon>
        <taxon>Dikarya</taxon>
        <taxon>Ascomycota</taxon>
        <taxon>Pezizomycotina</taxon>
        <taxon>Dothideomycetes</taxon>
        <taxon>Dothideomycetidae</taxon>
        <taxon>Mycosphaerellales</taxon>
        <taxon>Mycosphaerellaceae</taxon>
        <taxon>Cercospora</taxon>
    </lineage>
</organism>
<sequence>MKHESGIEVYLIPANRNGDSVKYPELHYQQKLYWYERIFGTKETEAEHKSRHNCCFLRSHENQRFKIVVRFNEGFEMYSSSSILIGVGIGAKARYKWYPKTKKSFAVGKRIVLEGKGREGYGVPDFMESKYVISDEHPFHGITKYPRNDYANPGTLSVVAQRGGHDWLDGEGKPRKEQSKIGPDDPMKERPRKEKTFKYVYSGNGRRIRWEFRVRSLSASSLPAFRISPGTKGSPTPKDDSSWRKQQHTTIDLTEDTIADIREFKRERSGETEVKYQHVQIIDENREDEVEAELRNIRLRREEIQLERRQAELERKLKQMVAAKRQTNVKREIIEID</sequence>
<dbReference type="AlphaFoldDB" id="A0A6A6F356"/>
<protein>
    <submittedName>
        <fullName evidence="3">Uncharacterized protein</fullName>
    </submittedName>
</protein>
<feature type="region of interest" description="Disordered" evidence="2">
    <location>
        <begin position="224"/>
        <end position="246"/>
    </location>
</feature>
<reference evidence="3" key="1">
    <citation type="journal article" date="2020" name="Stud. Mycol.">
        <title>101 Dothideomycetes genomes: a test case for predicting lifestyles and emergence of pathogens.</title>
        <authorList>
            <person name="Haridas S."/>
            <person name="Albert R."/>
            <person name="Binder M."/>
            <person name="Bloem J."/>
            <person name="Labutti K."/>
            <person name="Salamov A."/>
            <person name="Andreopoulos B."/>
            <person name="Baker S."/>
            <person name="Barry K."/>
            <person name="Bills G."/>
            <person name="Bluhm B."/>
            <person name="Cannon C."/>
            <person name="Castanera R."/>
            <person name="Culley D."/>
            <person name="Daum C."/>
            <person name="Ezra D."/>
            <person name="Gonzalez J."/>
            <person name="Henrissat B."/>
            <person name="Kuo A."/>
            <person name="Liang C."/>
            <person name="Lipzen A."/>
            <person name="Lutzoni F."/>
            <person name="Magnuson J."/>
            <person name="Mondo S."/>
            <person name="Nolan M."/>
            <person name="Ohm R."/>
            <person name="Pangilinan J."/>
            <person name="Park H.-J."/>
            <person name="Ramirez L."/>
            <person name="Alfaro M."/>
            <person name="Sun H."/>
            <person name="Tritt A."/>
            <person name="Yoshinaga Y."/>
            <person name="Zwiers L.-H."/>
            <person name="Turgeon B."/>
            <person name="Goodwin S."/>
            <person name="Spatafora J."/>
            <person name="Crous P."/>
            <person name="Grigoriev I."/>
        </authorList>
    </citation>
    <scope>NUCLEOTIDE SEQUENCE</scope>
    <source>
        <strain evidence="3">SCOH1-5</strain>
    </source>
</reference>